<accession>A0A8K0FXQ9</accession>
<keyword evidence="3" id="KW-1185">Reference proteome</keyword>
<organism evidence="2 3">
    <name type="scientific">Ignelater luminosus</name>
    <name type="common">Cucubano</name>
    <name type="synonym">Pyrophorus luminosus</name>
    <dbReference type="NCBI Taxonomy" id="2038154"/>
    <lineage>
        <taxon>Eukaryota</taxon>
        <taxon>Metazoa</taxon>
        <taxon>Ecdysozoa</taxon>
        <taxon>Arthropoda</taxon>
        <taxon>Hexapoda</taxon>
        <taxon>Insecta</taxon>
        <taxon>Pterygota</taxon>
        <taxon>Neoptera</taxon>
        <taxon>Endopterygota</taxon>
        <taxon>Coleoptera</taxon>
        <taxon>Polyphaga</taxon>
        <taxon>Elateriformia</taxon>
        <taxon>Elateroidea</taxon>
        <taxon>Elateridae</taxon>
        <taxon>Agrypninae</taxon>
        <taxon>Pyrophorini</taxon>
        <taxon>Ignelater</taxon>
    </lineage>
</organism>
<comment type="caution">
    <text evidence="2">The sequence shown here is derived from an EMBL/GenBank/DDBJ whole genome shotgun (WGS) entry which is preliminary data.</text>
</comment>
<feature type="region of interest" description="Disordered" evidence="1">
    <location>
        <begin position="1"/>
        <end position="23"/>
    </location>
</feature>
<dbReference type="OrthoDB" id="6818577at2759"/>
<evidence type="ECO:0000256" key="1">
    <source>
        <dbReference type="SAM" id="MobiDB-lite"/>
    </source>
</evidence>
<reference evidence="2" key="1">
    <citation type="submission" date="2019-08" db="EMBL/GenBank/DDBJ databases">
        <title>The genome of the North American firefly Photinus pyralis.</title>
        <authorList>
            <consortium name="Photinus pyralis genome working group"/>
            <person name="Fallon T.R."/>
            <person name="Sander Lower S.E."/>
            <person name="Weng J.-K."/>
        </authorList>
    </citation>
    <scope>NUCLEOTIDE SEQUENCE</scope>
    <source>
        <strain evidence="2">TRF0915ILg1</strain>
        <tissue evidence="2">Whole body</tissue>
    </source>
</reference>
<sequence>MLDCMVDNTQDKNSGGSDPKDEFYNMKENFNEKMKEYSNKSDDVIKKPWTNATVEEAIREILDSNNTKKRRLELSAKWSDCKIVHGRLRHPQSQGSVERCNQDIENMLRAWIIFGTEPKSRLGSTDILPTVLENTDSKDLERFKNGYKEREMTSGGEEDQVANLEHEMLDYKIVTERQKAHEGQKKAAKNMIQTSGKKLKSVADGDFVLLDVLKVDRDKMTDEENLEELLNGIDKYEPEEDLCEMTEEQDFMEIISSNVSGSVAKITPCIEVKFARHVRATSTFHWPDVDD</sequence>
<dbReference type="AlphaFoldDB" id="A0A8K0FXQ9"/>
<dbReference type="EMBL" id="VTPC01091309">
    <property type="protein sequence ID" value="KAF2878671.1"/>
    <property type="molecule type" value="Genomic_DNA"/>
</dbReference>
<dbReference type="SUPFAM" id="SSF53098">
    <property type="entry name" value="Ribonuclease H-like"/>
    <property type="match status" value="1"/>
</dbReference>
<feature type="compositionally biased region" description="Polar residues" evidence="1">
    <location>
        <begin position="7"/>
        <end position="16"/>
    </location>
</feature>
<name>A0A8K0FXQ9_IGNLU</name>
<protein>
    <submittedName>
        <fullName evidence="2">Uncharacterized protein</fullName>
    </submittedName>
</protein>
<dbReference type="InterPro" id="IPR012337">
    <property type="entry name" value="RNaseH-like_sf"/>
</dbReference>
<evidence type="ECO:0000313" key="2">
    <source>
        <dbReference type="EMBL" id="KAF2878671.1"/>
    </source>
</evidence>
<evidence type="ECO:0000313" key="3">
    <source>
        <dbReference type="Proteomes" id="UP000801492"/>
    </source>
</evidence>
<dbReference type="Proteomes" id="UP000801492">
    <property type="component" value="Unassembled WGS sequence"/>
</dbReference>
<gene>
    <name evidence="2" type="ORF">ILUMI_27508</name>
</gene>
<proteinExistence type="predicted"/>